<feature type="transmembrane region" description="Helical" evidence="1">
    <location>
        <begin position="94"/>
        <end position="114"/>
    </location>
</feature>
<keyword evidence="1" id="KW-1133">Transmembrane helix</keyword>
<feature type="transmembrane region" description="Helical" evidence="1">
    <location>
        <begin position="65"/>
        <end position="88"/>
    </location>
</feature>
<organism evidence="2 3">
    <name type="scientific">Rhodovulum sulfidophilum</name>
    <name type="common">Rhodobacter sulfidophilus</name>
    <dbReference type="NCBI Taxonomy" id="35806"/>
    <lineage>
        <taxon>Bacteria</taxon>
        <taxon>Pseudomonadati</taxon>
        <taxon>Pseudomonadota</taxon>
        <taxon>Alphaproteobacteria</taxon>
        <taxon>Rhodobacterales</taxon>
        <taxon>Paracoccaceae</taxon>
        <taxon>Rhodovulum</taxon>
    </lineage>
</organism>
<gene>
    <name evidence="2" type="ORF">DI556_13380</name>
</gene>
<dbReference type="Proteomes" id="UP000249185">
    <property type="component" value="Unassembled WGS sequence"/>
</dbReference>
<proteinExistence type="predicted"/>
<accession>A0A2W5N5N5</accession>
<feature type="transmembrane region" description="Helical" evidence="1">
    <location>
        <begin position="155"/>
        <end position="176"/>
    </location>
</feature>
<comment type="caution">
    <text evidence="2">The sequence shown here is derived from an EMBL/GenBank/DDBJ whole genome shotgun (WGS) entry which is preliminary data.</text>
</comment>
<reference evidence="2 3" key="1">
    <citation type="submission" date="2017-08" db="EMBL/GenBank/DDBJ databases">
        <title>Infants hospitalized years apart are colonized by the same room-sourced microbial strains.</title>
        <authorList>
            <person name="Brooks B."/>
            <person name="Olm M.R."/>
            <person name="Firek B.A."/>
            <person name="Baker R."/>
            <person name="Thomas B.C."/>
            <person name="Morowitz M.J."/>
            <person name="Banfield J.F."/>
        </authorList>
    </citation>
    <scope>NUCLEOTIDE SEQUENCE [LARGE SCALE GENOMIC DNA]</scope>
    <source>
        <strain evidence="2">S2_005_002_R2_34</strain>
    </source>
</reference>
<dbReference type="AlphaFoldDB" id="A0A2W5N5N5"/>
<evidence type="ECO:0000313" key="2">
    <source>
        <dbReference type="EMBL" id="PZQ48801.1"/>
    </source>
</evidence>
<sequence length="182" mass="18397">MRDAELLFLTGLLQLGLFSGASEQSGTDMPLPVATSFFALSVGAFVASALLAVTRFGVVRSELMLLCALVPTLAVVFNFVGGAIAASVGLSLPAVAVALAVLASLLALAPVVEARVTGLVVRSHQHVVLFGGGTAIAAILSVARPANGDPLSTGFTLMLAAAVGLTFAPLISVVAMRRRGAR</sequence>
<evidence type="ECO:0000256" key="1">
    <source>
        <dbReference type="SAM" id="Phobius"/>
    </source>
</evidence>
<feature type="transmembrane region" description="Helical" evidence="1">
    <location>
        <begin position="126"/>
        <end position="143"/>
    </location>
</feature>
<dbReference type="EMBL" id="QFPW01000010">
    <property type="protein sequence ID" value="PZQ48801.1"/>
    <property type="molecule type" value="Genomic_DNA"/>
</dbReference>
<keyword evidence="1" id="KW-0812">Transmembrane</keyword>
<name>A0A2W5N5N5_RHOSU</name>
<keyword evidence="1" id="KW-0472">Membrane</keyword>
<protein>
    <submittedName>
        <fullName evidence="2">Uncharacterized protein</fullName>
    </submittedName>
</protein>
<feature type="transmembrane region" description="Helical" evidence="1">
    <location>
        <begin position="31"/>
        <end position="53"/>
    </location>
</feature>
<evidence type="ECO:0000313" key="3">
    <source>
        <dbReference type="Proteomes" id="UP000249185"/>
    </source>
</evidence>